<name>A0A2V2ND43_9EURY</name>
<evidence type="ECO:0000256" key="5">
    <source>
        <dbReference type="ARBA" id="ARBA00038292"/>
    </source>
</evidence>
<evidence type="ECO:0000313" key="8">
    <source>
        <dbReference type="Proteomes" id="UP000245934"/>
    </source>
</evidence>
<sequence>MKPQIVALLGSPLPEGNTAKLLKKAIEGAEEAGCGITLIDVPSLEFSSCREMYYCREQKSCIMEDDMGRMYPLLKSMDSLIIATPVMTMGVPGHLKSFMDRCQVFYCAKYERKDSLIPKEKRKLRKTLLLSISGMNLPNNFDGITITTQAFCDIIDCQLSDELLIRDMDNKVDLDRYPDLMQEAFDKGFNLGKRLTNSG</sequence>
<evidence type="ECO:0000256" key="1">
    <source>
        <dbReference type="ARBA" id="ARBA00001917"/>
    </source>
</evidence>
<keyword evidence="4" id="KW-0288">FMN</keyword>
<comment type="caution">
    <text evidence="7">The sequence shown here is derived from an EMBL/GenBank/DDBJ whole genome shotgun (WGS) entry which is preliminary data.</text>
</comment>
<evidence type="ECO:0000256" key="2">
    <source>
        <dbReference type="ARBA" id="ARBA00001966"/>
    </source>
</evidence>
<dbReference type="PANTHER" id="PTHR43278">
    <property type="entry name" value="NAD(P)H-DEPENDENT FMN-CONTAINING OXIDOREDUCTASE YWQN-RELATED"/>
    <property type="match status" value="1"/>
</dbReference>
<accession>A0A2V2ND43</accession>
<dbReference type="GeneID" id="97609542"/>
<dbReference type="EMBL" id="QGMZ01000010">
    <property type="protein sequence ID" value="PWR75526.1"/>
    <property type="molecule type" value="Genomic_DNA"/>
</dbReference>
<dbReference type="SUPFAM" id="SSF52218">
    <property type="entry name" value="Flavoproteins"/>
    <property type="match status" value="1"/>
</dbReference>
<proteinExistence type="inferred from homology"/>
<evidence type="ECO:0000256" key="3">
    <source>
        <dbReference type="ARBA" id="ARBA00022630"/>
    </source>
</evidence>
<dbReference type="InterPro" id="IPR051796">
    <property type="entry name" value="ISF_SsuE-like"/>
</dbReference>
<dbReference type="InterPro" id="IPR005025">
    <property type="entry name" value="FMN_Rdtase-like_dom"/>
</dbReference>
<dbReference type="RefSeq" id="WP_109940045.1">
    <property type="nucleotide sequence ID" value="NZ_CP176366.1"/>
</dbReference>
<keyword evidence="8" id="KW-1185">Reference proteome</keyword>
<evidence type="ECO:0000259" key="6">
    <source>
        <dbReference type="Pfam" id="PF03358"/>
    </source>
</evidence>
<evidence type="ECO:0000256" key="4">
    <source>
        <dbReference type="ARBA" id="ARBA00022643"/>
    </source>
</evidence>
<dbReference type="Gene3D" id="3.40.50.360">
    <property type="match status" value="1"/>
</dbReference>
<dbReference type="InterPro" id="IPR029039">
    <property type="entry name" value="Flavoprotein-like_sf"/>
</dbReference>
<dbReference type="Proteomes" id="UP000245934">
    <property type="component" value="Unassembled WGS sequence"/>
</dbReference>
<organism evidence="7 8">
    <name type="scientific">Methanospirillum stamsii</name>
    <dbReference type="NCBI Taxonomy" id="1277351"/>
    <lineage>
        <taxon>Archaea</taxon>
        <taxon>Methanobacteriati</taxon>
        <taxon>Methanobacteriota</taxon>
        <taxon>Stenosarchaea group</taxon>
        <taxon>Methanomicrobia</taxon>
        <taxon>Methanomicrobiales</taxon>
        <taxon>Methanospirillaceae</taxon>
        <taxon>Methanospirillum</taxon>
    </lineage>
</organism>
<gene>
    <name evidence="7" type="ORF">DLD82_05205</name>
</gene>
<dbReference type="Pfam" id="PF03358">
    <property type="entry name" value="FMN_red"/>
    <property type="match status" value="1"/>
</dbReference>
<comment type="similarity">
    <text evidence="5">Belongs to the SsuE family. Isf subfamily.</text>
</comment>
<feature type="domain" description="NADPH-dependent FMN reductase-like" evidence="6">
    <location>
        <begin position="4"/>
        <end position="108"/>
    </location>
</feature>
<keyword evidence="3" id="KW-0285">Flavoprotein</keyword>
<reference evidence="7 8" key="1">
    <citation type="submission" date="2018-05" db="EMBL/GenBank/DDBJ databases">
        <title>Draft genome of Methanospirillum stamsii Pt1.</title>
        <authorList>
            <person name="Dueholm M.S."/>
            <person name="Nielsen P.H."/>
            <person name="Bakmann L.F."/>
            <person name="Otzen D.E."/>
        </authorList>
    </citation>
    <scope>NUCLEOTIDE SEQUENCE [LARGE SCALE GENOMIC DNA]</scope>
    <source>
        <strain evidence="7 8">Pt1</strain>
    </source>
</reference>
<dbReference type="AlphaFoldDB" id="A0A2V2ND43"/>
<dbReference type="PANTHER" id="PTHR43278:SF2">
    <property type="entry name" value="IRON-SULFUR FLAVOPROTEIN"/>
    <property type="match status" value="1"/>
</dbReference>
<evidence type="ECO:0000313" key="7">
    <source>
        <dbReference type="EMBL" id="PWR75526.1"/>
    </source>
</evidence>
<dbReference type="GO" id="GO:0016491">
    <property type="term" value="F:oxidoreductase activity"/>
    <property type="evidence" value="ECO:0007669"/>
    <property type="project" value="InterPro"/>
</dbReference>
<dbReference type="OrthoDB" id="9059at2157"/>
<protein>
    <submittedName>
        <fullName evidence="7">NADPH-dependent FMN reductase</fullName>
    </submittedName>
</protein>
<comment type="cofactor">
    <cofactor evidence="2">
        <name>[4Fe-4S] cluster</name>
        <dbReference type="ChEBI" id="CHEBI:49883"/>
    </cofactor>
</comment>
<comment type="cofactor">
    <cofactor evidence="1">
        <name>FMN</name>
        <dbReference type="ChEBI" id="CHEBI:58210"/>
    </cofactor>
</comment>